<keyword evidence="3" id="KW-1003">Cell membrane</keyword>
<dbReference type="OrthoDB" id="282794at2"/>
<proteinExistence type="predicted"/>
<organism evidence="8 9">
    <name type="scientific">Urbifossiella limnaea</name>
    <dbReference type="NCBI Taxonomy" id="2528023"/>
    <lineage>
        <taxon>Bacteria</taxon>
        <taxon>Pseudomonadati</taxon>
        <taxon>Planctomycetota</taxon>
        <taxon>Planctomycetia</taxon>
        <taxon>Gemmatales</taxon>
        <taxon>Gemmataceae</taxon>
        <taxon>Urbifossiella</taxon>
    </lineage>
</organism>
<dbReference type="AlphaFoldDB" id="A0A517XV76"/>
<evidence type="ECO:0000256" key="5">
    <source>
        <dbReference type="ARBA" id="ARBA00022989"/>
    </source>
</evidence>
<keyword evidence="4 7" id="KW-0812">Transmembrane</keyword>
<dbReference type="GO" id="GO:0005886">
    <property type="term" value="C:plasma membrane"/>
    <property type="evidence" value="ECO:0007669"/>
    <property type="project" value="UniProtKB-SubCell"/>
</dbReference>
<dbReference type="GO" id="GO:0000041">
    <property type="term" value="P:transition metal ion transport"/>
    <property type="evidence" value="ECO:0007669"/>
    <property type="project" value="InterPro"/>
</dbReference>
<evidence type="ECO:0000256" key="7">
    <source>
        <dbReference type="SAM" id="Phobius"/>
    </source>
</evidence>
<evidence type="ECO:0000313" key="8">
    <source>
        <dbReference type="EMBL" id="QDU21389.1"/>
    </source>
</evidence>
<feature type="transmembrane region" description="Helical" evidence="7">
    <location>
        <begin position="111"/>
        <end position="132"/>
    </location>
</feature>
<evidence type="ECO:0000313" key="9">
    <source>
        <dbReference type="Proteomes" id="UP000319576"/>
    </source>
</evidence>
<dbReference type="Proteomes" id="UP000319576">
    <property type="component" value="Chromosome"/>
</dbReference>
<evidence type="ECO:0000256" key="4">
    <source>
        <dbReference type="ARBA" id="ARBA00022692"/>
    </source>
</evidence>
<evidence type="ECO:0000256" key="6">
    <source>
        <dbReference type="ARBA" id="ARBA00023136"/>
    </source>
</evidence>
<protein>
    <submittedName>
        <fullName evidence="8">Cobalt transport protein CbiM</fullName>
    </submittedName>
</protein>
<dbReference type="KEGG" id="uli:ETAA1_33560"/>
<feature type="transmembrane region" description="Helical" evidence="7">
    <location>
        <begin position="144"/>
        <end position="167"/>
    </location>
</feature>
<evidence type="ECO:0000256" key="3">
    <source>
        <dbReference type="ARBA" id="ARBA00022475"/>
    </source>
</evidence>
<comment type="subcellular location">
    <subcellularLocation>
        <location evidence="1">Cell membrane</location>
        <topology evidence="1">Multi-pass membrane protein</topology>
    </subcellularLocation>
</comment>
<evidence type="ECO:0000256" key="2">
    <source>
        <dbReference type="ARBA" id="ARBA00022448"/>
    </source>
</evidence>
<sequence>MSDVPLSLFAVHLSGGVVAGPWAVGGFVGAAALLAAACWRLPERDIPRVGVLSAAFFVASSISLPLGGLTSVHPILNGLVGACLGRRAPLAIAVGLTLHLFLLAHGGLDSLGLNVCIMALPALGVAAVHPALRRLGLRAFTRGTLLGGGAVAGAAILNFLVLLLGGIEDWPTLARLVLLAHVPVMLIEGFLVGVMVSYVEKVKPDLLAS</sequence>
<keyword evidence="6 7" id="KW-0472">Membrane</keyword>
<dbReference type="EMBL" id="CP036273">
    <property type="protein sequence ID" value="QDU21389.1"/>
    <property type="molecule type" value="Genomic_DNA"/>
</dbReference>
<dbReference type="PANTHER" id="PTHR34229:SF1">
    <property type="entry name" value="METAL TRANSPORT PROTEIN HI_1621-RELATED"/>
    <property type="match status" value="1"/>
</dbReference>
<dbReference type="InterPro" id="IPR002751">
    <property type="entry name" value="CbiM/NikMN"/>
</dbReference>
<name>A0A517XV76_9BACT</name>
<dbReference type="PANTHER" id="PTHR34229">
    <property type="entry name" value="METAL TRANSPORT PROTEIN HI_1621-RELATED"/>
    <property type="match status" value="1"/>
</dbReference>
<reference evidence="8 9" key="1">
    <citation type="submission" date="2019-02" db="EMBL/GenBank/DDBJ databases">
        <title>Deep-cultivation of Planctomycetes and their phenomic and genomic characterization uncovers novel biology.</title>
        <authorList>
            <person name="Wiegand S."/>
            <person name="Jogler M."/>
            <person name="Boedeker C."/>
            <person name="Pinto D."/>
            <person name="Vollmers J."/>
            <person name="Rivas-Marin E."/>
            <person name="Kohn T."/>
            <person name="Peeters S.H."/>
            <person name="Heuer A."/>
            <person name="Rast P."/>
            <person name="Oberbeckmann S."/>
            <person name="Bunk B."/>
            <person name="Jeske O."/>
            <person name="Meyerdierks A."/>
            <person name="Storesund J.E."/>
            <person name="Kallscheuer N."/>
            <person name="Luecker S."/>
            <person name="Lage O.M."/>
            <person name="Pohl T."/>
            <person name="Merkel B.J."/>
            <person name="Hornburger P."/>
            <person name="Mueller R.-W."/>
            <person name="Bruemmer F."/>
            <person name="Labrenz M."/>
            <person name="Spormann A.M."/>
            <person name="Op den Camp H."/>
            <person name="Overmann J."/>
            <person name="Amann R."/>
            <person name="Jetten M.S.M."/>
            <person name="Mascher T."/>
            <person name="Medema M.H."/>
            <person name="Devos D.P."/>
            <person name="Kaster A.-K."/>
            <person name="Ovreas L."/>
            <person name="Rohde M."/>
            <person name="Galperin M.Y."/>
            <person name="Jogler C."/>
        </authorList>
    </citation>
    <scope>NUCLEOTIDE SEQUENCE [LARGE SCALE GENOMIC DNA]</scope>
    <source>
        <strain evidence="8 9">ETA_A1</strain>
    </source>
</reference>
<feature type="transmembrane region" description="Helical" evidence="7">
    <location>
        <begin position="51"/>
        <end position="76"/>
    </location>
</feature>
<dbReference type="Gene3D" id="1.10.1760.20">
    <property type="match status" value="1"/>
</dbReference>
<gene>
    <name evidence="8" type="ORF">ETAA1_33560</name>
</gene>
<feature type="transmembrane region" description="Helical" evidence="7">
    <location>
        <begin position="173"/>
        <end position="199"/>
    </location>
</feature>
<accession>A0A517XV76</accession>
<evidence type="ECO:0000256" key="1">
    <source>
        <dbReference type="ARBA" id="ARBA00004651"/>
    </source>
</evidence>
<keyword evidence="9" id="KW-1185">Reference proteome</keyword>
<keyword evidence="5 7" id="KW-1133">Transmembrane helix</keyword>
<keyword evidence="2" id="KW-0813">Transport</keyword>
<dbReference type="Pfam" id="PF01891">
    <property type="entry name" value="CbiM"/>
    <property type="match status" value="1"/>
</dbReference>